<name>H8MN74_CORCM</name>
<dbReference type="STRING" id="1144275.COCOR_02373"/>
<dbReference type="KEGG" id="ccx:COCOR_02373"/>
<dbReference type="EMBL" id="CP003389">
    <property type="protein sequence ID" value="AFE04619.1"/>
    <property type="molecule type" value="Genomic_DNA"/>
</dbReference>
<sequence>MTSFLELSCRQRVVAMMLFVLPGVLMGCQRESRAREVPAGALERIGSECLPEGGCGQGLVCAQRTNFAHVDAGFACELVCDARSDPSCPEGWVCVKAFDGRAAGLPGHCLRASEM</sequence>
<protein>
    <submittedName>
        <fullName evidence="1">Uncharacterized protein</fullName>
    </submittedName>
</protein>
<reference evidence="1 2" key="1">
    <citation type="journal article" date="2012" name="J. Bacteriol.">
        <title>Complete Genome Sequence of the Fruiting Myxobacterium Corallococcus coralloides DSM 2259.</title>
        <authorList>
            <person name="Huntley S."/>
            <person name="Zhang Y."/>
            <person name="Treuner-Lange A."/>
            <person name="Kneip S."/>
            <person name="Sensen C.W."/>
            <person name="Sogaard-Andersen L."/>
        </authorList>
    </citation>
    <scope>NUCLEOTIDE SEQUENCE [LARGE SCALE GENOMIC DNA]</scope>
    <source>
        <strain evidence="2">ATCC 25202 / DSM 2259 / NBRC 100086 / M2</strain>
    </source>
</reference>
<dbReference type="AlphaFoldDB" id="H8MN74"/>
<evidence type="ECO:0000313" key="1">
    <source>
        <dbReference type="EMBL" id="AFE04619.1"/>
    </source>
</evidence>
<gene>
    <name evidence="1" type="ordered locus">COCOR_02373</name>
</gene>
<dbReference type="Proteomes" id="UP000007587">
    <property type="component" value="Chromosome"/>
</dbReference>
<dbReference type="HOGENOM" id="CLU_2104868_0_0_7"/>
<reference evidence="2" key="2">
    <citation type="submission" date="2012-03" db="EMBL/GenBank/DDBJ databases">
        <title>Genome sequence of the fruiting myxobacterium Corallococcus coralloides DSM 2259.</title>
        <authorList>
            <person name="Huntley S."/>
            <person name="Zhang Y."/>
            <person name="Treuner-Lange A."/>
            <person name="Sensen C.W."/>
            <person name="Sogaard-Andersen L."/>
        </authorList>
    </citation>
    <scope>NUCLEOTIDE SEQUENCE [LARGE SCALE GENOMIC DNA]</scope>
    <source>
        <strain evidence="2">ATCC 25202 / DSM 2259 / NBRC 100086 / M2</strain>
    </source>
</reference>
<dbReference type="InParanoid" id="H8MN74"/>
<accession>H8MN74</accession>
<organism evidence="1 2">
    <name type="scientific">Corallococcus coralloides (strain ATCC 25202 / DSM 2259 / NBRC 100086 / M2)</name>
    <name type="common">Myxococcus coralloides</name>
    <dbReference type="NCBI Taxonomy" id="1144275"/>
    <lineage>
        <taxon>Bacteria</taxon>
        <taxon>Pseudomonadati</taxon>
        <taxon>Myxococcota</taxon>
        <taxon>Myxococcia</taxon>
        <taxon>Myxococcales</taxon>
        <taxon>Cystobacterineae</taxon>
        <taxon>Myxococcaceae</taxon>
        <taxon>Corallococcus</taxon>
    </lineage>
</organism>
<proteinExistence type="predicted"/>
<evidence type="ECO:0000313" key="2">
    <source>
        <dbReference type="Proteomes" id="UP000007587"/>
    </source>
</evidence>
<keyword evidence="2" id="KW-1185">Reference proteome</keyword>